<gene>
    <name evidence="1" type="ORF">K452DRAFT_8481</name>
</gene>
<dbReference type="GeneID" id="54304732"/>
<keyword evidence="2" id="KW-1185">Reference proteome</keyword>
<reference evidence="1" key="1">
    <citation type="journal article" date="2020" name="Stud. Mycol.">
        <title>101 Dothideomycetes genomes: a test case for predicting lifestyles and emergence of pathogens.</title>
        <authorList>
            <person name="Haridas S."/>
            <person name="Albert R."/>
            <person name="Binder M."/>
            <person name="Bloem J."/>
            <person name="Labutti K."/>
            <person name="Salamov A."/>
            <person name="Andreopoulos B."/>
            <person name="Baker S."/>
            <person name="Barry K."/>
            <person name="Bills G."/>
            <person name="Bluhm B."/>
            <person name="Cannon C."/>
            <person name="Castanera R."/>
            <person name="Culley D."/>
            <person name="Daum C."/>
            <person name="Ezra D."/>
            <person name="Gonzalez J."/>
            <person name="Henrissat B."/>
            <person name="Kuo A."/>
            <person name="Liang C."/>
            <person name="Lipzen A."/>
            <person name="Lutzoni F."/>
            <person name="Magnuson J."/>
            <person name="Mondo S."/>
            <person name="Nolan M."/>
            <person name="Ohm R."/>
            <person name="Pangilinan J."/>
            <person name="Park H.-J."/>
            <person name="Ramirez L."/>
            <person name="Alfaro M."/>
            <person name="Sun H."/>
            <person name="Tritt A."/>
            <person name="Yoshinaga Y."/>
            <person name="Zwiers L.-H."/>
            <person name="Turgeon B."/>
            <person name="Goodwin S."/>
            <person name="Spatafora J."/>
            <person name="Crous P."/>
            <person name="Grigoriev I."/>
        </authorList>
    </citation>
    <scope>NUCLEOTIDE SEQUENCE</scope>
    <source>
        <strain evidence="1">CBS 121167</strain>
    </source>
</reference>
<proteinExistence type="predicted"/>
<evidence type="ECO:0000313" key="1">
    <source>
        <dbReference type="EMBL" id="KAF2147522.1"/>
    </source>
</evidence>
<name>A0A6A6BTS8_9PEZI</name>
<dbReference type="RefSeq" id="XP_033403230.1">
    <property type="nucleotide sequence ID" value="XM_033547225.1"/>
</dbReference>
<dbReference type="AlphaFoldDB" id="A0A6A6BTS8"/>
<organism evidence="1 2">
    <name type="scientific">Aplosporella prunicola CBS 121167</name>
    <dbReference type="NCBI Taxonomy" id="1176127"/>
    <lineage>
        <taxon>Eukaryota</taxon>
        <taxon>Fungi</taxon>
        <taxon>Dikarya</taxon>
        <taxon>Ascomycota</taxon>
        <taxon>Pezizomycotina</taxon>
        <taxon>Dothideomycetes</taxon>
        <taxon>Dothideomycetes incertae sedis</taxon>
        <taxon>Botryosphaeriales</taxon>
        <taxon>Aplosporellaceae</taxon>
        <taxon>Aplosporella</taxon>
    </lineage>
</organism>
<dbReference type="Proteomes" id="UP000799438">
    <property type="component" value="Unassembled WGS sequence"/>
</dbReference>
<protein>
    <submittedName>
        <fullName evidence="1">Uncharacterized protein</fullName>
    </submittedName>
</protein>
<accession>A0A6A6BTS8</accession>
<sequence length="87" mass="9909">MNVLSCTFLTSVNLFCLQDTVFFSGWLFFTSFHPALVCWRNDGPYPTTCDAFPLSPKKITTRIGLSIDLDYGHHPTWAVQSAIFTWD</sequence>
<dbReference type="EMBL" id="ML995474">
    <property type="protein sequence ID" value="KAF2147522.1"/>
    <property type="molecule type" value="Genomic_DNA"/>
</dbReference>
<evidence type="ECO:0000313" key="2">
    <source>
        <dbReference type="Proteomes" id="UP000799438"/>
    </source>
</evidence>